<dbReference type="STRING" id="66420.A0A194QIA1"/>
<dbReference type="EMBL" id="KQ458880">
    <property type="protein sequence ID" value="KPJ04655.1"/>
    <property type="molecule type" value="Genomic_DNA"/>
</dbReference>
<organism evidence="2 3">
    <name type="scientific">Papilio xuthus</name>
    <name type="common">Asian swallowtail butterfly</name>
    <dbReference type="NCBI Taxonomy" id="66420"/>
    <lineage>
        <taxon>Eukaryota</taxon>
        <taxon>Metazoa</taxon>
        <taxon>Ecdysozoa</taxon>
        <taxon>Arthropoda</taxon>
        <taxon>Hexapoda</taxon>
        <taxon>Insecta</taxon>
        <taxon>Pterygota</taxon>
        <taxon>Neoptera</taxon>
        <taxon>Endopterygota</taxon>
        <taxon>Lepidoptera</taxon>
        <taxon>Glossata</taxon>
        <taxon>Ditrysia</taxon>
        <taxon>Papilionoidea</taxon>
        <taxon>Papilionidae</taxon>
        <taxon>Papilioninae</taxon>
        <taxon>Papilio</taxon>
    </lineage>
</organism>
<evidence type="ECO:0000256" key="1">
    <source>
        <dbReference type="SAM" id="MobiDB-lite"/>
    </source>
</evidence>
<sequence>MYRDSIPPSLLLAPAPCAPRPAPRALRPAPCALRPAPSIARHCTYDQLEGAATFHGEHVSGTSPPRRRHVAATSPPRRRHVAATSPPRRLSSIIMAVLVVHKETKMRRTYRRLDEPNMSDSSLLLKVEDLISMALGPETVSTLRARSLENGAPVAQNLVNFKHIQTVLFMLARQLRMLEQQVEIRLFESEEEMIPEVKKSEKKIRKRKTTVQDQSGRKDTGLDKKGKKQKDTDETDEDTEVSRRSTRKKTVKGDEKQKKETEKTSDKEKKPTDKDIKPIEREKSPGDKRALTDKDITSSDKERVTTYKKVPEDKGKVAGEKERLAAIKEKADQEKKYAEKEKKQRIKAGISDSSIDYRDRKSRKATGRAHVGNVEVVTQAEFAGLEAAVRQLEQLASQPAGLTIPDNQTLRDDLLHGTASLTEAMQTMQVNARVQAAEEAIGRMAGLLTQLAAAGALPAQLAAALRDGRLDLSAPGLEDLQQVLLRATGAWQTAPEPSDIEMRPTGRALGTMVAERAVDAATEPAAPPEPEPAPAPPPPALPTDYRDPSAPVTVMEFE</sequence>
<feature type="compositionally biased region" description="Pro residues" evidence="1">
    <location>
        <begin position="525"/>
        <end position="541"/>
    </location>
</feature>
<name>A0A194QIA1_PAPXU</name>
<feature type="region of interest" description="Disordered" evidence="1">
    <location>
        <begin position="515"/>
        <end position="558"/>
    </location>
</feature>
<keyword evidence="3" id="KW-1185">Reference proteome</keyword>
<proteinExistence type="predicted"/>
<feature type="compositionally biased region" description="Basic residues" evidence="1">
    <location>
        <begin position="65"/>
        <end position="81"/>
    </location>
</feature>
<accession>A0A194QIA1</accession>
<feature type="region of interest" description="Disordered" evidence="1">
    <location>
        <begin position="55"/>
        <end position="85"/>
    </location>
</feature>
<protein>
    <submittedName>
        <fullName evidence="2">Uncharacterized protein</fullName>
    </submittedName>
</protein>
<dbReference type="Proteomes" id="UP000053268">
    <property type="component" value="Unassembled WGS sequence"/>
</dbReference>
<feature type="compositionally biased region" description="Basic and acidic residues" evidence="1">
    <location>
        <begin position="215"/>
        <end position="232"/>
    </location>
</feature>
<feature type="region of interest" description="Disordered" evidence="1">
    <location>
        <begin position="195"/>
        <end position="317"/>
    </location>
</feature>
<feature type="compositionally biased region" description="Basic residues" evidence="1">
    <location>
        <begin position="200"/>
        <end position="209"/>
    </location>
</feature>
<feature type="compositionally biased region" description="Basic and acidic residues" evidence="1">
    <location>
        <begin position="251"/>
        <end position="317"/>
    </location>
</feature>
<reference evidence="2 3" key="1">
    <citation type="journal article" date="2015" name="Nat. Commun.">
        <title>Outbred genome sequencing and CRISPR/Cas9 gene editing in butterflies.</title>
        <authorList>
            <person name="Li X."/>
            <person name="Fan D."/>
            <person name="Zhang W."/>
            <person name="Liu G."/>
            <person name="Zhang L."/>
            <person name="Zhao L."/>
            <person name="Fang X."/>
            <person name="Chen L."/>
            <person name="Dong Y."/>
            <person name="Chen Y."/>
            <person name="Ding Y."/>
            <person name="Zhao R."/>
            <person name="Feng M."/>
            <person name="Zhu Y."/>
            <person name="Feng Y."/>
            <person name="Jiang X."/>
            <person name="Zhu D."/>
            <person name="Xiang H."/>
            <person name="Feng X."/>
            <person name="Li S."/>
            <person name="Wang J."/>
            <person name="Zhang G."/>
            <person name="Kronforst M.R."/>
            <person name="Wang W."/>
        </authorList>
    </citation>
    <scope>NUCLEOTIDE SEQUENCE [LARGE SCALE GENOMIC DNA]</scope>
    <source>
        <strain evidence="2">Ya'a_city_454_Px</strain>
        <tissue evidence="2">Whole body</tissue>
    </source>
</reference>
<evidence type="ECO:0000313" key="2">
    <source>
        <dbReference type="EMBL" id="KPJ04655.1"/>
    </source>
</evidence>
<evidence type="ECO:0000313" key="3">
    <source>
        <dbReference type="Proteomes" id="UP000053268"/>
    </source>
</evidence>
<gene>
    <name evidence="2" type="ORF">RR46_03266</name>
</gene>
<dbReference type="AlphaFoldDB" id="A0A194QIA1"/>